<protein>
    <recommendedName>
        <fullName evidence="4">CARDB protein</fullName>
    </recommendedName>
</protein>
<keyword evidence="1" id="KW-0732">Signal</keyword>
<evidence type="ECO:0000313" key="3">
    <source>
        <dbReference type="Proteomes" id="UP000324479"/>
    </source>
</evidence>
<feature type="chain" id="PRO_5024445387" description="CARDB protein" evidence="1">
    <location>
        <begin position="30"/>
        <end position="290"/>
    </location>
</feature>
<feature type="signal peptide" evidence="1">
    <location>
        <begin position="1"/>
        <end position="29"/>
    </location>
</feature>
<dbReference type="Proteomes" id="UP000324479">
    <property type="component" value="Unassembled WGS sequence"/>
</dbReference>
<evidence type="ECO:0008006" key="4">
    <source>
        <dbReference type="Google" id="ProtNLM"/>
    </source>
</evidence>
<comment type="caution">
    <text evidence="2">The sequence shown here is derived from an EMBL/GenBank/DDBJ whole genome shotgun (WGS) entry which is preliminary data.</text>
</comment>
<dbReference type="RefSeq" id="WP_150075597.1">
    <property type="nucleotide sequence ID" value="NZ_VWOX01000003.1"/>
</dbReference>
<accession>A0A5M6DCP0</accession>
<dbReference type="EMBL" id="VWOX01000003">
    <property type="protein sequence ID" value="KAA5545327.1"/>
    <property type="molecule type" value="Genomic_DNA"/>
</dbReference>
<reference evidence="2 3" key="1">
    <citation type="submission" date="2019-08" db="EMBL/GenBank/DDBJ databases">
        <authorList>
            <person name="Dhanesh K."/>
            <person name="Kumar G."/>
            <person name="Sasikala C."/>
            <person name="Venkata Ramana C."/>
        </authorList>
    </citation>
    <scope>NUCLEOTIDE SEQUENCE [LARGE SCALE GENOMIC DNA]</scope>
    <source>
        <strain evidence="2 3">JC645</strain>
    </source>
</reference>
<evidence type="ECO:0000256" key="1">
    <source>
        <dbReference type="SAM" id="SignalP"/>
    </source>
</evidence>
<evidence type="ECO:0000313" key="2">
    <source>
        <dbReference type="EMBL" id="KAA5545327.1"/>
    </source>
</evidence>
<proteinExistence type="predicted"/>
<gene>
    <name evidence="2" type="ORF">FYK55_06635</name>
</gene>
<dbReference type="AlphaFoldDB" id="A0A5M6DCP0"/>
<dbReference type="Gene3D" id="2.60.40.10">
    <property type="entry name" value="Immunoglobulins"/>
    <property type="match status" value="1"/>
</dbReference>
<dbReference type="InterPro" id="IPR013783">
    <property type="entry name" value="Ig-like_fold"/>
</dbReference>
<organism evidence="2 3">
    <name type="scientific">Roseiconus nitratireducens</name>
    <dbReference type="NCBI Taxonomy" id="2605748"/>
    <lineage>
        <taxon>Bacteria</taxon>
        <taxon>Pseudomonadati</taxon>
        <taxon>Planctomycetota</taxon>
        <taxon>Planctomycetia</taxon>
        <taxon>Pirellulales</taxon>
        <taxon>Pirellulaceae</taxon>
        <taxon>Roseiconus</taxon>
    </lineage>
</organism>
<name>A0A5M6DCP0_9BACT</name>
<sequence>MKSFPSIRAVAFALVTGALVAIPVSSAQADDVELHRLLHGPQRCDYVIALLMRHGVNNDSDACDDIAALHPLGHVQIPTCELGDLQLVSVHRQEGVASGCGPNFDVVIKNCSTREVCGARITLVGLFGRICPTSPNVTAKIDSLPAGAAVQINLTLPIEALAMGNLNGQPIGFNRLLVAVDSFDQFLESNEANNLRVFDLSAIPVAAVTEVSTVTETQTAIETASVETTTSVTQSVPPAATAAAVPAPAEAAQAATVQAAPDQADAISNGDLRTAIDQFNDGASVQGDDS</sequence>
<keyword evidence="3" id="KW-1185">Reference proteome</keyword>